<accession>A0A1M6CBR2</accession>
<evidence type="ECO:0000313" key="2">
    <source>
        <dbReference type="EMBL" id="SHI58323.1"/>
    </source>
</evidence>
<dbReference type="RefSeq" id="WP_073024582.1">
    <property type="nucleotide sequence ID" value="NZ_FQZS01000005.1"/>
</dbReference>
<reference evidence="2 3" key="1">
    <citation type="submission" date="2016-11" db="EMBL/GenBank/DDBJ databases">
        <authorList>
            <person name="Jaros S."/>
            <person name="Januszkiewicz K."/>
            <person name="Wedrychowicz H."/>
        </authorList>
    </citation>
    <scope>NUCLEOTIDE SEQUENCE [LARGE SCALE GENOMIC DNA]</scope>
    <source>
        <strain evidence="2 3">DSM 19022</strain>
    </source>
</reference>
<gene>
    <name evidence="2" type="ORF">SAMN02745176_00692</name>
</gene>
<dbReference type="STRING" id="1122184.SAMN02745176_00692"/>
<evidence type="ECO:0000313" key="3">
    <source>
        <dbReference type="Proteomes" id="UP000184442"/>
    </source>
</evidence>
<feature type="domain" description="Putative amidase" evidence="1">
    <location>
        <begin position="8"/>
        <end position="164"/>
    </location>
</feature>
<evidence type="ECO:0000259" key="1">
    <source>
        <dbReference type="Pfam" id="PF12671"/>
    </source>
</evidence>
<sequence>MFFERQNSYNRIRAVEYARIYALSPNPSYRYFNVHETLGGDCANFVSQCLLAGGAPMTYTGEHAWWYNKSGTYGTAYDRWSVAWTVAHSLYWTLKVNNESNINSVRGQEVRSVSMLELGDLIFYENHRGIIFHSAIVTGFSPSATLVSQHTYEARDIPYLKPWLNPRYHYIKIRI</sequence>
<dbReference type="PANTHER" id="PTHR40032">
    <property type="entry name" value="EXPORTED PROTEIN-RELATED"/>
    <property type="match status" value="1"/>
</dbReference>
<dbReference type="InterPro" id="IPR024301">
    <property type="entry name" value="Amidase_6"/>
</dbReference>
<dbReference type="OrthoDB" id="9812429at2"/>
<proteinExistence type="predicted"/>
<dbReference type="AlphaFoldDB" id="A0A1M6CBR2"/>
<dbReference type="Pfam" id="PF12671">
    <property type="entry name" value="Amidase_6"/>
    <property type="match status" value="1"/>
</dbReference>
<name>A0A1M6CBR2_9FIRM</name>
<organism evidence="2 3">
    <name type="scientific">Lutispora thermophila DSM 19022</name>
    <dbReference type="NCBI Taxonomy" id="1122184"/>
    <lineage>
        <taxon>Bacteria</taxon>
        <taxon>Bacillati</taxon>
        <taxon>Bacillota</taxon>
        <taxon>Clostridia</taxon>
        <taxon>Lutisporales</taxon>
        <taxon>Lutisporaceae</taxon>
        <taxon>Lutispora</taxon>
    </lineage>
</organism>
<dbReference type="PANTHER" id="PTHR40032:SF1">
    <property type="entry name" value="EXPORTED PROTEIN"/>
    <property type="match status" value="1"/>
</dbReference>
<keyword evidence="3" id="KW-1185">Reference proteome</keyword>
<protein>
    <submittedName>
        <fullName evidence="2">Putative amidase domain-containing protein</fullName>
    </submittedName>
</protein>
<dbReference type="Proteomes" id="UP000184442">
    <property type="component" value="Unassembled WGS sequence"/>
</dbReference>
<dbReference type="EMBL" id="FQZS01000005">
    <property type="protein sequence ID" value="SHI58323.1"/>
    <property type="molecule type" value="Genomic_DNA"/>
</dbReference>